<name>A0A7Y2JYR9_9BURK</name>
<dbReference type="Proteomes" id="UP000533905">
    <property type="component" value="Unassembled WGS sequence"/>
</dbReference>
<reference evidence="1 2" key="1">
    <citation type="submission" date="2020-04" db="EMBL/GenBank/DDBJ databases">
        <title>Massilia sp. nov., a cold adapted bacteria isolated from Arctic soil.</title>
        <authorList>
            <person name="Son J."/>
            <person name="Ka J.-O."/>
        </authorList>
    </citation>
    <scope>NUCLEOTIDE SEQUENCE [LARGE SCALE GENOMIC DNA]</scope>
    <source>
        <strain evidence="1 2">ML15P13</strain>
    </source>
</reference>
<organism evidence="1 2">
    <name type="scientific">Telluria aromaticivorans</name>
    <dbReference type="NCBI Taxonomy" id="2725995"/>
    <lineage>
        <taxon>Bacteria</taxon>
        <taxon>Pseudomonadati</taxon>
        <taxon>Pseudomonadota</taxon>
        <taxon>Betaproteobacteria</taxon>
        <taxon>Burkholderiales</taxon>
        <taxon>Oxalobacteraceae</taxon>
        <taxon>Telluria group</taxon>
        <taxon>Telluria</taxon>
    </lineage>
</organism>
<gene>
    <name evidence="1" type="ORF">HGB41_10565</name>
</gene>
<proteinExistence type="predicted"/>
<dbReference type="InterPro" id="IPR024510">
    <property type="entry name" value="DUF2589"/>
</dbReference>
<evidence type="ECO:0000313" key="1">
    <source>
        <dbReference type="EMBL" id="NNG23435.1"/>
    </source>
</evidence>
<dbReference type="Pfam" id="PF11655">
    <property type="entry name" value="DUF2589"/>
    <property type="match status" value="1"/>
</dbReference>
<dbReference type="EMBL" id="JABAIV010000003">
    <property type="protein sequence ID" value="NNG23435.1"/>
    <property type="molecule type" value="Genomic_DNA"/>
</dbReference>
<keyword evidence="2" id="KW-1185">Reference proteome</keyword>
<sequence>MSIKLGGLIAGIKRAVVDAHRSVAEQHMEELAQYFVPAAGQAPGVQFPDGAWEARSVVMQVPREVSRNGKVGVEPHNVQVPLITLLPLRSHVIDRVELLTTLDFSLAPLLPPDVARGEADLPPEIIVNLGHKGPHSAEVKIIVHAADLPPGYARLVGAYEKVLNAQLPT</sequence>
<accession>A0A7Y2JYR9</accession>
<dbReference type="AlphaFoldDB" id="A0A7Y2JYR9"/>
<dbReference type="RefSeq" id="WP_171083993.1">
    <property type="nucleotide sequence ID" value="NZ_JABAIV010000003.1"/>
</dbReference>
<protein>
    <submittedName>
        <fullName evidence="1">DUF2589 domain-containing protein</fullName>
    </submittedName>
</protein>
<evidence type="ECO:0000313" key="2">
    <source>
        <dbReference type="Proteomes" id="UP000533905"/>
    </source>
</evidence>
<comment type="caution">
    <text evidence="1">The sequence shown here is derived from an EMBL/GenBank/DDBJ whole genome shotgun (WGS) entry which is preliminary data.</text>
</comment>